<dbReference type="PANTHER" id="PTHR11409">
    <property type="entry name" value="ADENOSINE DEAMINASE"/>
    <property type="match status" value="1"/>
</dbReference>
<keyword evidence="6" id="KW-0862">Zinc</keyword>
<comment type="caution">
    <text evidence="8">The sequence shown here is derived from an EMBL/GenBank/DDBJ whole genome shotgun (WGS) entry which is preliminary data.</text>
</comment>
<gene>
    <name evidence="8" type="ORF">Acor_65520</name>
</gene>
<feature type="domain" description="Adenosine deaminase" evidence="7">
    <location>
        <begin position="4"/>
        <end position="316"/>
    </location>
</feature>
<evidence type="ECO:0000256" key="1">
    <source>
        <dbReference type="ARBA" id="ARBA00001947"/>
    </source>
</evidence>
<organism evidence="8 9">
    <name type="scientific">Acrocarpospora corrugata</name>
    <dbReference type="NCBI Taxonomy" id="35763"/>
    <lineage>
        <taxon>Bacteria</taxon>
        <taxon>Bacillati</taxon>
        <taxon>Actinomycetota</taxon>
        <taxon>Actinomycetes</taxon>
        <taxon>Streptosporangiales</taxon>
        <taxon>Streptosporangiaceae</taxon>
        <taxon>Acrocarpospora</taxon>
    </lineage>
</organism>
<proteinExistence type="inferred from homology"/>
<dbReference type="SUPFAM" id="SSF51556">
    <property type="entry name" value="Metallo-dependent hydrolases"/>
    <property type="match status" value="1"/>
</dbReference>
<dbReference type="InterPro" id="IPR032466">
    <property type="entry name" value="Metal_Hydrolase"/>
</dbReference>
<comment type="cofactor">
    <cofactor evidence="1">
        <name>Zn(2+)</name>
        <dbReference type="ChEBI" id="CHEBI:29105"/>
    </cofactor>
</comment>
<evidence type="ECO:0000259" key="7">
    <source>
        <dbReference type="Pfam" id="PF00962"/>
    </source>
</evidence>
<keyword evidence="5" id="KW-0378">Hydrolase</keyword>
<dbReference type="GO" id="GO:0004000">
    <property type="term" value="F:adenosine deaminase activity"/>
    <property type="evidence" value="ECO:0007669"/>
    <property type="project" value="TreeGrafter"/>
</dbReference>
<keyword evidence="9" id="KW-1185">Reference proteome</keyword>
<dbReference type="AlphaFoldDB" id="A0A5M3W6P8"/>
<evidence type="ECO:0000256" key="2">
    <source>
        <dbReference type="ARBA" id="ARBA00006676"/>
    </source>
</evidence>
<evidence type="ECO:0000313" key="8">
    <source>
        <dbReference type="EMBL" id="GES04484.1"/>
    </source>
</evidence>
<dbReference type="GO" id="GO:0005829">
    <property type="term" value="C:cytosol"/>
    <property type="evidence" value="ECO:0007669"/>
    <property type="project" value="TreeGrafter"/>
</dbReference>
<sequence>MLLNLHTHLEGCLRPETAAELAKAAGLPEPDAGWEAALRMRERADLTVFLAHVAAAYPVLAHLDGIARAAREAVEDAAADGASFVELRVGPSTHAGPGRSIYEVLKAVCEGVASAPIPAGVVACLLRHVPEHVNMEVADAACRLAGAGVVGLDVAGDELLFPALEPYVAAFAMARSHGLGVTAHAGEAAPGHAVREAVDLLGVSRIGHGSRAADDSRLLEWAADKGVCFEVCPTSNVLTGAAPSLAEHPMHRFLAAGCRVVLGDDDPVTTGVRLASEVRALVSEGGLPPAALDGMARTAVEVAFCNDGVRAELRHALERGDPSGGLITRR</sequence>
<evidence type="ECO:0000256" key="4">
    <source>
        <dbReference type="ARBA" id="ARBA00022723"/>
    </source>
</evidence>
<dbReference type="GO" id="GO:0043103">
    <property type="term" value="P:hypoxanthine salvage"/>
    <property type="evidence" value="ECO:0007669"/>
    <property type="project" value="TreeGrafter"/>
</dbReference>
<dbReference type="EMBL" id="BLAD01000082">
    <property type="protein sequence ID" value="GES04484.1"/>
    <property type="molecule type" value="Genomic_DNA"/>
</dbReference>
<reference evidence="8 9" key="1">
    <citation type="submission" date="2019-10" db="EMBL/GenBank/DDBJ databases">
        <title>Whole genome shotgun sequence of Acrocarpospora corrugata NBRC 13972.</title>
        <authorList>
            <person name="Ichikawa N."/>
            <person name="Kimura A."/>
            <person name="Kitahashi Y."/>
            <person name="Komaki H."/>
            <person name="Oguchi A."/>
        </authorList>
    </citation>
    <scope>NUCLEOTIDE SEQUENCE [LARGE SCALE GENOMIC DNA]</scope>
    <source>
        <strain evidence="8 9">NBRC 13972</strain>
    </source>
</reference>
<dbReference type="InterPro" id="IPR001365">
    <property type="entry name" value="A_deaminase_dom"/>
</dbReference>
<dbReference type="GO" id="GO:0046872">
    <property type="term" value="F:metal ion binding"/>
    <property type="evidence" value="ECO:0007669"/>
    <property type="project" value="UniProtKB-KW"/>
</dbReference>
<evidence type="ECO:0000256" key="3">
    <source>
        <dbReference type="ARBA" id="ARBA00012784"/>
    </source>
</evidence>
<evidence type="ECO:0000313" key="9">
    <source>
        <dbReference type="Proteomes" id="UP000334990"/>
    </source>
</evidence>
<dbReference type="NCBIfam" id="TIGR01430">
    <property type="entry name" value="aden_deam"/>
    <property type="match status" value="1"/>
</dbReference>
<dbReference type="Pfam" id="PF00962">
    <property type="entry name" value="A_deaminase"/>
    <property type="match status" value="1"/>
</dbReference>
<comment type="similarity">
    <text evidence="2">Belongs to the metallo-dependent hydrolases superfamily. Adenosine and AMP deaminases family.</text>
</comment>
<dbReference type="InterPro" id="IPR006330">
    <property type="entry name" value="Ado/ade_deaminase"/>
</dbReference>
<dbReference type="Gene3D" id="3.20.20.140">
    <property type="entry name" value="Metal-dependent hydrolases"/>
    <property type="match status" value="1"/>
</dbReference>
<evidence type="ECO:0000256" key="6">
    <source>
        <dbReference type="ARBA" id="ARBA00022833"/>
    </source>
</evidence>
<dbReference type="PANTHER" id="PTHR11409:SF43">
    <property type="entry name" value="ADENOSINE DEAMINASE"/>
    <property type="match status" value="1"/>
</dbReference>
<dbReference type="GO" id="GO:0046103">
    <property type="term" value="P:inosine biosynthetic process"/>
    <property type="evidence" value="ECO:0007669"/>
    <property type="project" value="TreeGrafter"/>
</dbReference>
<dbReference type="Proteomes" id="UP000334990">
    <property type="component" value="Unassembled WGS sequence"/>
</dbReference>
<name>A0A5M3W6P8_9ACTN</name>
<dbReference type="GO" id="GO:0006154">
    <property type="term" value="P:adenosine catabolic process"/>
    <property type="evidence" value="ECO:0007669"/>
    <property type="project" value="TreeGrafter"/>
</dbReference>
<dbReference type="RefSeq" id="WP_170317181.1">
    <property type="nucleotide sequence ID" value="NZ_BAAABN010000072.1"/>
</dbReference>
<keyword evidence="4" id="KW-0479">Metal-binding</keyword>
<protein>
    <recommendedName>
        <fullName evidence="3">adenosine deaminase</fullName>
        <ecNumber evidence="3">3.5.4.4</ecNumber>
    </recommendedName>
</protein>
<evidence type="ECO:0000256" key="5">
    <source>
        <dbReference type="ARBA" id="ARBA00022801"/>
    </source>
</evidence>
<accession>A0A5M3W6P8</accession>
<dbReference type="EC" id="3.5.4.4" evidence="3"/>